<feature type="transmembrane region" description="Helical" evidence="12">
    <location>
        <begin position="381"/>
        <end position="402"/>
    </location>
</feature>
<evidence type="ECO:0000256" key="5">
    <source>
        <dbReference type="ARBA" id="ARBA00022475"/>
    </source>
</evidence>
<evidence type="ECO:0000256" key="8">
    <source>
        <dbReference type="ARBA" id="ARBA00023053"/>
    </source>
</evidence>
<dbReference type="GO" id="GO:0005886">
    <property type="term" value="C:plasma membrane"/>
    <property type="evidence" value="ECO:0007669"/>
    <property type="project" value="UniProtKB-SubCell"/>
</dbReference>
<keyword evidence="4" id="KW-0050">Antiport</keyword>
<dbReference type="GO" id="GO:0015386">
    <property type="term" value="F:potassium:proton antiporter activity"/>
    <property type="evidence" value="ECO:0007669"/>
    <property type="project" value="TreeGrafter"/>
</dbReference>
<keyword evidence="10 12" id="KW-0472">Membrane</keyword>
<feature type="domain" description="Cation/H+ exchanger transmembrane" evidence="13">
    <location>
        <begin position="15"/>
        <end position="403"/>
    </location>
</feature>
<evidence type="ECO:0000259" key="13">
    <source>
        <dbReference type="Pfam" id="PF00999"/>
    </source>
</evidence>
<feature type="transmembrane region" description="Helical" evidence="12">
    <location>
        <begin position="99"/>
        <end position="119"/>
    </location>
</feature>
<dbReference type="InterPro" id="IPR018422">
    <property type="entry name" value="Cation/H_exchanger_CPA1"/>
</dbReference>
<dbReference type="OrthoDB" id="9774146at2"/>
<evidence type="ECO:0000256" key="3">
    <source>
        <dbReference type="ARBA" id="ARBA00022448"/>
    </source>
</evidence>
<reference evidence="14 15" key="1">
    <citation type="submission" date="2016-10" db="EMBL/GenBank/DDBJ databases">
        <authorList>
            <person name="de Groot N.N."/>
        </authorList>
    </citation>
    <scope>NUCLEOTIDE SEQUENCE [LARGE SCALE GENOMIC DNA]</scope>
    <source>
        <strain evidence="14 15">MP1X4</strain>
    </source>
</reference>
<gene>
    <name evidence="14" type="ORF">SAMN05216490_2905</name>
</gene>
<feature type="transmembrane region" description="Helical" evidence="12">
    <location>
        <begin position="354"/>
        <end position="375"/>
    </location>
</feature>
<feature type="transmembrane region" description="Helical" evidence="12">
    <location>
        <begin position="320"/>
        <end position="342"/>
    </location>
</feature>
<protein>
    <submittedName>
        <fullName evidence="14">Sodium/proton antiporter, CPA1 family</fullName>
    </submittedName>
</protein>
<dbReference type="PANTHER" id="PTHR10110">
    <property type="entry name" value="SODIUM/HYDROGEN EXCHANGER"/>
    <property type="match status" value="1"/>
</dbReference>
<feature type="transmembrane region" description="Helical" evidence="12">
    <location>
        <begin position="165"/>
        <end position="187"/>
    </location>
</feature>
<dbReference type="GO" id="GO:0051453">
    <property type="term" value="P:regulation of intracellular pH"/>
    <property type="evidence" value="ECO:0007669"/>
    <property type="project" value="TreeGrafter"/>
</dbReference>
<sequence>MDLFIILTLLVTLGAACSYINERFIKLPGAIGIISIAICISVITLIIDRLNPDAAHHLATLAKDVDFPGAVLNIMLGFLLFAGSFNLNNQRLKKEMLPVFVLSTIGVIISANIFGGLFYGVTLLFNLHIPLIYCLLFGALISPTDPVAVAAVIKGSKLPQNLETIISGESLFNDGIGIVLFITILEIAQSGTSNFDISKTGLLFLKEVGGGVALGIVMGFIAFRLMKSITDFQTIVLISLALVMGLSAAGTYFHLSVPLAVVSAGLFAGNSSINKDDTENTHHTLESFWELIDEMLNTVLFMMIGLQMLIIPYLDHYWLIGGIAIILLLIARWLSIMLPLTFLRRSLKVNYSSVNILTWAGLRGGVSIALALSLPASPYKYIILAGSYFIVIFSIIVQGLTLNKLIDASFKK</sequence>
<feature type="transmembrane region" description="Helical" evidence="12">
    <location>
        <begin position="67"/>
        <end position="87"/>
    </location>
</feature>
<evidence type="ECO:0000256" key="1">
    <source>
        <dbReference type="ARBA" id="ARBA00004651"/>
    </source>
</evidence>
<organism evidence="14 15">
    <name type="scientific">Mucilaginibacter mallensis</name>
    <dbReference type="NCBI Taxonomy" id="652787"/>
    <lineage>
        <taxon>Bacteria</taxon>
        <taxon>Pseudomonadati</taxon>
        <taxon>Bacteroidota</taxon>
        <taxon>Sphingobacteriia</taxon>
        <taxon>Sphingobacteriales</taxon>
        <taxon>Sphingobacteriaceae</taxon>
        <taxon>Mucilaginibacter</taxon>
    </lineage>
</organism>
<dbReference type="GO" id="GO:0098719">
    <property type="term" value="P:sodium ion import across plasma membrane"/>
    <property type="evidence" value="ECO:0007669"/>
    <property type="project" value="TreeGrafter"/>
</dbReference>
<dbReference type="RefSeq" id="WP_091374125.1">
    <property type="nucleotide sequence ID" value="NZ_LT629740.1"/>
</dbReference>
<comment type="similarity">
    <text evidence="2">Belongs to the monovalent cation:proton antiporter 1 (CPA1) transporter (TC 2.A.36) family.</text>
</comment>
<proteinExistence type="inferred from homology"/>
<dbReference type="EMBL" id="LT629740">
    <property type="protein sequence ID" value="SDT26751.1"/>
    <property type="molecule type" value="Genomic_DNA"/>
</dbReference>
<keyword evidence="15" id="KW-1185">Reference proteome</keyword>
<evidence type="ECO:0000256" key="11">
    <source>
        <dbReference type="ARBA" id="ARBA00023201"/>
    </source>
</evidence>
<feature type="transmembrane region" description="Helical" evidence="12">
    <location>
        <begin position="232"/>
        <end position="253"/>
    </location>
</feature>
<keyword evidence="6 12" id="KW-0812">Transmembrane</keyword>
<dbReference type="Gene3D" id="6.10.140.1330">
    <property type="match status" value="1"/>
</dbReference>
<keyword evidence="7 12" id="KW-1133">Transmembrane helix</keyword>
<evidence type="ECO:0000256" key="12">
    <source>
        <dbReference type="SAM" id="Phobius"/>
    </source>
</evidence>
<feature type="transmembrane region" description="Helical" evidence="12">
    <location>
        <begin position="131"/>
        <end position="153"/>
    </location>
</feature>
<dbReference type="Pfam" id="PF00999">
    <property type="entry name" value="Na_H_Exchanger"/>
    <property type="match status" value="1"/>
</dbReference>
<dbReference type="AlphaFoldDB" id="A0A1H1YZ66"/>
<keyword evidence="5" id="KW-1003">Cell membrane</keyword>
<dbReference type="GO" id="GO:0015385">
    <property type="term" value="F:sodium:proton antiporter activity"/>
    <property type="evidence" value="ECO:0007669"/>
    <property type="project" value="InterPro"/>
</dbReference>
<dbReference type="Proteomes" id="UP000199679">
    <property type="component" value="Chromosome I"/>
</dbReference>
<evidence type="ECO:0000313" key="15">
    <source>
        <dbReference type="Proteomes" id="UP000199679"/>
    </source>
</evidence>
<keyword evidence="3" id="KW-0813">Transport</keyword>
<evidence type="ECO:0000313" key="14">
    <source>
        <dbReference type="EMBL" id="SDT26751.1"/>
    </source>
</evidence>
<feature type="transmembrane region" description="Helical" evidence="12">
    <location>
        <begin position="208"/>
        <end position="226"/>
    </location>
</feature>
<evidence type="ECO:0000256" key="4">
    <source>
        <dbReference type="ARBA" id="ARBA00022449"/>
    </source>
</evidence>
<evidence type="ECO:0000256" key="6">
    <source>
        <dbReference type="ARBA" id="ARBA00022692"/>
    </source>
</evidence>
<keyword evidence="8" id="KW-0915">Sodium</keyword>
<name>A0A1H1YZ66_MUCMA</name>
<comment type="subcellular location">
    <subcellularLocation>
        <location evidence="1">Cell membrane</location>
        <topology evidence="1">Multi-pass membrane protein</topology>
    </subcellularLocation>
</comment>
<evidence type="ECO:0000256" key="10">
    <source>
        <dbReference type="ARBA" id="ARBA00023136"/>
    </source>
</evidence>
<feature type="transmembrane region" description="Helical" evidence="12">
    <location>
        <begin position="28"/>
        <end position="47"/>
    </location>
</feature>
<evidence type="ECO:0000256" key="9">
    <source>
        <dbReference type="ARBA" id="ARBA00023065"/>
    </source>
</evidence>
<dbReference type="STRING" id="652787.SAMN05216490_2905"/>
<dbReference type="InterPro" id="IPR006153">
    <property type="entry name" value="Cation/H_exchanger_TM"/>
</dbReference>
<accession>A0A1H1YZ66</accession>
<dbReference type="PANTHER" id="PTHR10110:SF195">
    <property type="entry name" value="NA(+)_H(+) ANTIPORTER NHAS2"/>
    <property type="match status" value="1"/>
</dbReference>
<evidence type="ECO:0000256" key="7">
    <source>
        <dbReference type="ARBA" id="ARBA00022989"/>
    </source>
</evidence>
<evidence type="ECO:0000256" key="2">
    <source>
        <dbReference type="ARBA" id="ARBA00007367"/>
    </source>
</evidence>
<keyword evidence="11" id="KW-0739">Sodium transport</keyword>
<keyword evidence="9" id="KW-0406">Ion transport</keyword>